<dbReference type="EMBL" id="ABOX02000012">
    <property type="protein sequence ID" value="EEF60986.1"/>
    <property type="molecule type" value="Genomic_DNA"/>
</dbReference>
<keyword evidence="2" id="KW-1185">Reference proteome</keyword>
<accession>B9XGD5</accession>
<dbReference type="STRING" id="320771.Cflav_PD3703"/>
<dbReference type="InterPro" id="IPR014917">
    <property type="entry name" value="DUF1800"/>
</dbReference>
<proteinExistence type="predicted"/>
<dbReference type="Pfam" id="PF08811">
    <property type="entry name" value="DUF1800"/>
    <property type="match status" value="1"/>
</dbReference>
<protein>
    <recommendedName>
        <fullName evidence="3">DUF1800 domain-containing protein</fullName>
    </recommendedName>
</protein>
<organism evidence="1 2">
    <name type="scientific">Pedosphaera parvula (strain Ellin514)</name>
    <dbReference type="NCBI Taxonomy" id="320771"/>
    <lineage>
        <taxon>Bacteria</taxon>
        <taxon>Pseudomonadati</taxon>
        <taxon>Verrucomicrobiota</taxon>
        <taxon>Pedosphaerae</taxon>
        <taxon>Pedosphaerales</taxon>
        <taxon>Pedosphaeraceae</taxon>
        <taxon>Pedosphaera</taxon>
    </lineage>
</organism>
<evidence type="ECO:0000313" key="2">
    <source>
        <dbReference type="Proteomes" id="UP000003688"/>
    </source>
</evidence>
<reference evidence="1 2" key="1">
    <citation type="journal article" date="2011" name="J. Bacteriol.">
        <title>Genome sequence of 'Pedosphaera parvula' Ellin514, an aerobic Verrucomicrobial isolate from pasture soil.</title>
        <authorList>
            <person name="Kant R."/>
            <person name="van Passel M.W."/>
            <person name="Sangwan P."/>
            <person name="Palva A."/>
            <person name="Lucas S."/>
            <person name="Copeland A."/>
            <person name="Lapidus A."/>
            <person name="Glavina Del Rio T."/>
            <person name="Dalin E."/>
            <person name="Tice H."/>
            <person name="Bruce D."/>
            <person name="Goodwin L."/>
            <person name="Pitluck S."/>
            <person name="Chertkov O."/>
            <person name="Larimer F.W."/>
            <person name="Land M.L."/>
            <person name="Hauser L."/>
            <person name="Brettin T.S."/>
            <person name="Detter J.C."/>
            <person name="Han S."/>
            <person name="de Vos W.M."/>
            <person name="Janssen P.H."/>
            <person name="Smidt H."/>
        </authorList>
    </citation>
    <scope>NUCLEOTIDE SEQUENCE [LARGE SCALE GENOMIC DNA]</scope>
    <source>
        <strain evidence="1 2">Ellin514</strain>
    </source>
</reference>
<sequence length="528" mass="60295">MFWSDKFQILVGGLLDITLRLKPYWRFVRLSWYMLKPISKKKWDFNAAAHLLNRAGFGGAPAEIEHLTKLGPTQAVISFVDYESNTESVTPPEWAKPDPGRVDRYMEIRKAEPSKRQELIREEQRTQRQHVVELKYWWLKRMAEGPRPLQEKMTLFWHGHFATSVEKVKDAYLMWKQNELFREQATGNWLKLLVAVAKDPAMLIWLDQAQSRKEHPNENFAREVMELFTLGEGHYTEKDITEAARALTGWTYDRINQQFEERSRLHDGGSKTVLGKAGDLTGEDVLEQIVAQPQAARFITAKIWNFFAGQMPSEELTTALADVFRKSGNNFKPLLKTIFLSEEFYAETIVRNQVKSPVQWLVGSVRILQRELPPPFVCFGLTKNLGQDLFQPPNVKGWDGGLSWITTNNLLARYNEAAVLVQGDLSMVRGINLAANPNAGGAAGKGFMDRMANMKLRPVDAEKLLSAEERASKEKLVAALEKRLLQTRLRGKQEATLKDYLDGQATLDDSVILNTIRLIMSTPEYQLT</sequence>
<dbReference type="AlphaFoldDB" id="B9XGD5"/>
<comment type="caution">
    <text evidence="1">The sequence shown here is derived from an EMBL/GenBank/DDBJ whole genome shotgun (WGS) entry which is preliminary data.</text>
</comment>
<evidence type="ECO:0000313" key="1">
    <source>
        <dbReference type="EMBL" id="EEF60986.1"/>
    </source>
</evidence>
<name>B9XGD5_PEDPL</name>
<dbReference type="Proteomes" id="UP000003688">
    <property type="component" value="Unassembled WGS sequence"/>
</dbReference>
<gene>
    <name evidence="1" type="ORF">Cflav_PD3703</name>
</gene>
<evidence type="ECO:0008006" key="3">
    <source>
        <dbReference type="Google" id="ProtNLM"/>
    </source>
</evidence>